<sequence>MTCSTAITLRNQAQYFLRLALDADDRPVREKYIHAAREVLAEMEREIEISRNDCSKEIDRNSRETELASGNAGQMKIKHDSESEDNDDDGQYVSYEDDESDDSERRGDCESEEDQQWTEENDTESDEERDLDNGEDSSQPPIVDEPCLAHYLTNGPGKNKAESAQGAIHINNLDVRVYARMMELFEIESRHRMSVCNSEYALLRARDDFARLEMSKQ</sequence>
<dbReference type="Proteomes" id="UP000298493">
    <property type="component" value="Unassembled WGS sequence"/>
</dbReference>
<feature type="region of interest" description="Disordered" evidence="1">
    <location>
        <begin position="57"/>
        <end position="144"/>
    </location>
</feature>
<name>A0A4Z1PEE9_9PEZI</name>
<proteinExistence type="predicted"/>
<accession>A0A4Z1PEE9</accession>
<protein>
    <submittedName>
        <fullName evidence="2">Uncharacterized protein</fullName>
    </submittedName>
</protein>
<organism evidence="2 3">
    <name type="scientific">Venturia nashicola</name>
    <dbReference type="NCBI Taxonomy" id="86259"/>
    <lineage>
        <taxon>Eukaryota</taxon>
        <taxon>Fungi</taxon>
        <taxon>Dikarya</taxon>
        <taxon>Ascomycota</taxon>
        <taxon>Pezizomycotina</taxon>
        <taxon>Dothideomycetes</taxon>
        <taxon>Pleosporomycetidae</taxon>
        <taxon>Venturiales</taxon>
        <taxon>Venturiaceae</taxon>
        <taxon>Venturia</taxon>
    </lineage>
</organism>
<gene>
    <name evidence="2" type="ORF">E6O75_ATG03157</name>
</gene>
<reference evidence="2 3" key="1">
    <citation type="submission" date="2019-04" db="EMBL/GenBank/DDBJ databases">
        <title>High contiguity whole genome sequence and gene annotation resource for two Venturia nashicola isolates.</title>
        <authorList>
            <person name="Prokchorchik M."/>
            <person name="Won K."/>
            <person name="Lee Y."/>
            <person name="Choi E.D."/>
            <person name="Segonzac C."/>
            <person name="Sohn K.H."/>
        </authorList>
    </citation>
    <scope>NUCLEOTIDE SEQUENCE [LARGE SCALE GENOMIC DNA]</scope>
    <source>
        <strain evidence="2 3">PRI2</strain>
    </source>
</reference>
<keyword evidence="3" id="KW-1185">Reference proteome</keyword>
<dbReference type="EMBL" id="SNSC02000006">
    <property type="protein sequence ID" value="TID23521.1"/>
    <property type="molecule type" value="Genomic_DNA"/>
</dbReference>
<evidence type="ECO:0000256" key="1">
    <source>
        <dbReference type="SAM" id="MobiDB-lite"/>
    </source>
</evidence>
<evidence type="ECO:0000313" key="2">
    <source>
        <dbReference type="EMBL" id="TID23521.1"/>
    </source>
</evidence>
<dbReference type="AlphaFoldDB" id="A0A4Z1PEE9"/>
<feature type="compositionally biased region" description="Basic and acidic residues" evidence="1">
    <location>
        <begin position="57"/>
        <end position="66"/>
    </location>
</feature>
<feature type="compositionally biased region" description="Acidic residues" evidence="1">
    <location>
        <begin position="110"/>
        <end position="135"/>
    </location>
</feature>
<evidence type="ECO:0000313" key="3">
    <source>
        <dbReference type="Proteomes" id="UP000298493"/>
    </source>
</evidence>
<feature type="compositionally biased region" description="Acidic residues" evidence="1">
    <location>
        <begin position="82"/>
        <end position="102"/>
    </location>
</feature>
<comment type="caution">
    <text evidence="2">The sequence shown here is derived from an EMBL/GenBank/DDBJ whole genome shotgun (WGS) entry which is preliminary data.</text>
</comment>